<dbReference type="EMBL" id="PYGD01000001">
    <property type="protein sequence ID" value="PSK94904.1"/>
    <property type="molecule type" value="Genomic_DNA"/>
</dbReference>
<dbReference type="Gene3D" id="3.30.70.1320">
    <property type="entry name" value="Multidrug efflux transporter AcrB pore domain like"/>
    <property type="match status" value="1"/>
</dbReference>
<keyword evidence="2" id="KW-1133">Transmembrane helix</keyword>
<gene>
    <name evidence="3" type="ORF">B0I18_1011067</name>
</gene>
<feature type="transmembrane region" description="Helical" evidence="2">
    <location>
        <begin position="864"/>
        <end position="883"/>
    </location>
</feature>
<reference evidence="3 4" key="1">
    <citation type="submission" date="2018-03" db="EMBL/GenBank/DDBJ databases">
        <title>Genomic Encyclopedia of Type Strains, Phase III (KMG-III): the genomes of soil and plant-associated and newly described type strains.</title>
        <authorList>
            <person name="Whitman W."/>
        </authorList>
    </citation>
    <scope>NUCLEOTIDE SEQUENCE [LARGE SCALE GENOMIC DNA]</scope>
    <source>
        <strain evidence="3 4">CGMCC 1.12700</strain>
    </source>
</reference>
<evidence type="ECO:0000256" key="2">
    <source>
        <dbReference type="SAM" id="Phobius"/>
    </source>
</evidence>
<dbReference type="AlphaFoldDB" id="A0A2P8DCH3"/>
<dbReference type="Gene3D" id="3.30.70.1440">
    <property type="entry name" value="Multidrug efflux transporter AcrB pore domain"/>
    <property type="match status" value="1"/>
</dbReference>
<dbReference type="Proteomes" id="UP000240572">
    <property type="component" value="Unassembled WGS sequence"/>
</dbReference>
<feature type="transmembrane region" description="Helical" evidence="2">
    <location>
        <begin position="464"/>
        <end position="487"/>
    </location>
</feature>
<dbReference type="SUPFAM" id="SSF82714">
    <property type="entry name" value="Multidrug efflux transporter AcrB TolC docking domain, DN and DC subdomains"/>
    <property type="match status" value="2"/>
</dbReference>
<evidence type="ECO:0000313" key="4">
    <source>
        <dbReference type="Proteomes" id="UP000240572"/>
    </source>
</evidence>
<evidence type="ECO:0000256" key="1">
    <source>
        <dbReference type="SAM" id="Coils"/>
    </source>
</evidence>
<dbReference type="Gene3D" id="1.20.1640.10">
    <property type="entry name" value="Multidrug efflux transporter AcrB transmembrane domain"/>
    <property type="match status" value="2"/>
</dbReference>
<dbReference type="Gene3D" id="3.30.70.1430">
    <property type="entry name" value="Multidrug efflux transporter AcrB pore domain"/>
    <property type="match status" value="2"/>
</dbReference>
<feature type="transmembrane region" description="Helical" evidence="2">
    <location>
        <begin position="432"/>
        <end position="452"/>
    </location>
</feature>
<dbReference type="GO" id="GO:0005886">
    <property type="term" value="C:plasma membrane"/>
    <property type="evidence" value="ECO:0007669"/>
    <property type="project" value="TreeGrafter"/>
</dbReference>
<feature type="transmembrane region" description="Helical" evidence="2">
    <location>
        <begin position="993"/>
        <end position="1019"/>
    </location>
</feature>
<feature type="coiled-coil region" evidence="1">
    <location>
        <begin position="297"/>
        <end position="324"/>
    </location>
</feature>
<dbReference type="SUPFAM" id="SSF82866">
    <property type="entry name" value="Multidrug efflux transporter AcrB transmembrane domain"/>
    <property type="match status" value="2"/>
</dbReference>
<feature type="transmembrane region" description="Helical" evidence="2">
    <location>
        <begin position="890"/>
        <end position="910"/>
    </location>
</feature>
<dbReference type="InterPro" id="IPR027463">
    <property type="entry name" value="AcrB_DN_DC_subdom"/>
</dbReference>
<keyword evidence="1" id="KW-0175">Coiled coil</keyword>
<dbReference type="InterPro" id="IPR001036">
    <property type="entry name" value="Acrflvin-R"/>
</dbReference>
<keyword evidence="4" id="KW-1185">Reference proteome</keyword>
<keyword evidence="2" id="KW-0472">Membrane</keyword>
<dbReference type="RefSeq" id="WP_106521586.1">
    <property type="nucleotide sequence ID" value="NZ_PYGD01000001.1"/>
</dbReference>
<dbReference type="GO" id="GO:0042910">
    <property type="term" value="F:xenobiotic transmembrane transporter activity"/>
    <property type="evidence" value="ECO:0007669"/>
    <property type="project" value="TreeGrafter"/>
</dbReference>
<organism evidence="3 4">
    <name type="scientific">Taibaiella chishuiensis</name>
    <dbReference type="NCBI Taxonomy" id="1434707"/>
    <lineage>
        <taxon>Bacteria</taxon>
        <taxon>Pseudomonadati</taxon>
        <taxon>Bacteroidota</taxon>
        <taxon>Chitinophagia</taxon>
        <taxon>Chitinophagales</taxon>
        <taxon>Chitinophagaceae</taxon>
        <taxon>Taibaiella</taxon>
    </lineage>
</organism>
<dbReference type="PANTHER" id="PTHR32063:SF0">
    <property type="entry name" value="SWARMING MOTILITY PROTEIN SWRC"/>
    <property type="match status" value="1"/>
</dbReference>
<comment type="caution">
    <text evidence="3">The sequence shown here is derived from an EMBL/GenBank/DDBJ whole genome shotgun (WGS) entry which is preliminary data.</text>
</comment>
<feature type="transmembrane region" description="Helical" evidence="2">
    <location>
        <begin position="916"/>
        <end position="937"/>
    </location>
</feature>
<dbReference type="PANTHER" id="PTHR32063">
    <property type="match status" value="1"/>
</dbReference>
<dbReference type="Pfam" id="PF00873">
    <property type="entry name" value="ACR_tran"/>
    <property type="match status" value="1"/>
</dbReference>
<proteinExistence type="predicted"/>
<feature type="transmembrane region" description="Helical" evidence="2">
    <location>
        <begin position="12"/>
        <end position="30"/>
    </location>
</feature>
<feature type="transmembrane region" description="Helical" evidence="2">
    <location>
        <begin position="387"/>
        <end position="411"/>
    </location>
</feature>
<feature type="transmembrane region" description="Helical" evidence="2">
    <location>
        <begin position="334"/>
        <end position="354"/>
    </location>
</feature>
<feature type="transmembrane region" description="Helical" evidence="2">
    <location>
        <begin position="533"/>
        <end position="559"/>
    </location>
</feature>
<dbReference type="SUPFAM" id="SSF82693">
    <property type="entry name" value="Multidrug efflux transporter AcrB pore domain, PN1, PN2, PC1 and PC2 subdomains"/>
    <property type="match status" value="3"/>
</dbReference>
<protein>
    <submittedName>
        <fullName evidence="3">HAE1 family hydrophobic/amphiphilic exporter-1</fullName>
    </submittedName>
</protein>
<name>A0A2P8DCH3_9BACT</name>
<sequence length="1050" mass="115270">MKKLTELAITRPLLITVVFVILILFGLISYNSLNYNLLPKFDAPIVSVITTYRGASAEEIESTVTKKIEDAISSLEGIDKINSSSMEGASMVIIQLLNGVDVNKAQNDAQRKVDMIRATLPKELDDPIVNKFSSDDIPVLRMGVTANADDKTLYDLIDQQIKPQLSNIPGVGQVNLIGGNERQLRVNLNKNKLESYGLSVSQVANVVNMASLSTPAGKVETAESEFAIKFDAKFTNGEQLRNMIVARQQDGGKIYLKDVAEVVDGQKDVTTINHINGLPSIGIQILKQTDANAVEVSKLVQKRLDKLKQDYKNINIDFKIASDQSVYTLQSAHAVMEDLMLAVVIVSLVMLMFLHSVRSSLFILVALPASMIPTFIMMYLFGMSLNLMTLMALSLVVGILVDDSIVILENIMRHMEMGKNKRQATIDGRAEIGFTAMAITLVDVVVFLPMALVNGMIGNILREFALVVVFSTLMSLMVCFTLTPLLAARWGKIVHLTNKTLWGRISLWFERMIDNMRDSYTSILKWSLGHKRWVFIAIILMFVGTIGLMAGGFIGGAFISEGDQGEMVIKLELDPNSSVYQTNQVTQQVERMLMADSNVTTVFSNIGTSANGGLGSVSNSNYAEVNVKLVDKKERKFSANEFGSRMQARISQIPGVKATISQVDITGNANQAPIQILVKGNDREKIRLAANQIKKIVENTPGTQYVEFSTKNPKPQIDVQLDREKMSIYGLNASEVGAALGSAFRGNDQSKYKFEGNEYDIMVQSDDFDKSSIDDVRNLSFANAQGQVFQLSQFANVTETLGESVLERMNRLPSITINANLNGRSAGTVSGEITESIKKLKIPEGVTWQYGGDIESMQDSFSSMLAALGIGILLVYLIMVALYENAIYPLVVLTALPLATIGAFMALALTMNEMTIFSMIGVIMLMGLVAKNGILLVDFTNQRKAEGAGLIEALIDAGKERFRPILMTTIAMIVGMLPIALATGSGAEVKNGMAWVIIGGLTSSLILTLLVVPCVYYIVDKILNRFRGRRRKRLVKKVQERQLEAKVVSI</sequence>
<dbReference type="OrthoDB" id="9757876at2"/>
<feature type="transmembrane region" description="Helical" evidence="2">
    <location>
        <begin position="965"/>
        <end position="987"/>
    </location>
</feature>
<feature type="transmembrane region" description="Helical" evidence="2">
    <location>
        <begin position="361"/>
        <end position="381"/>
    </location>
</feature>
<keyword evidence="2" id="KW-0812">Transmembrane</keyword>
<dbReference type="PRINTS" id="PR00702">
    <property type="entry name" value="ACRIFLAVINRP"/>
</dbReference>
<accession>A0A2P8DCH3</accession>
<dbReference type="Gene3D" id="3.30.2090.10">
    <property type="entry name" value="Multidrug efflux transporter AcrB TolC docking domain, DN and DC subdomains"/>
    <property type="match status" value="2"/>
</dbReference>
<evidence type="ECO:0000313" key="3">
    <source>
        <dbReference type="EMBL" id="PSK94904.1"/>
    </source>
</evidence>